<organism evidence="1 2">
    <name type="scientific">Liparis tanakae</name>
    <name type="common">Tanaka's snailfish</name>
    <dbReference type="NCBI Taxonomy" id="230148"/>
    <lineage>
        <taxon>Eukaryota</taxon>
        <taxon>Metazoa</taxon>
        <taxon>Chordata</taxon>
        <taxon>Craniata</taxon>
        <taxon>Vertebrata</taxon>
        <taxon>Euteleostomi</taxon>
        <taxon>Actinopterygii</taxon>
        <taxon>Neopterygii</taxon>
        <taxon>Teleostei</taxon>
        <taxon>Neoteleostei</taxon>
        <taxon>Acanthomorphata</taxon>
        <taxon>Eupercaria</taxon>
        <taxon>Perciformes</taxon>
        <taxon>Cottioidei</taxon>
        <taxon>Cottales</taxon>
        <taxon>Liparidae</taxon>
        <taxon>Liparis</taxon>
    </lineage>
</organism>
<evidence type="ECO:0000313" key="1">
    <source>
        <dbReference type="EMBL" id="TNN26817.1"/>
    </source>
</evidence>
<dbReference type="AlphaFoldDB" id="A0A4Z2ED31"/>
<reference evidence="1 2" key="1">
    <citation type="submission" date="2019-03" db="EMBL/GenBank/DDBJ databases">
        <title>First draft genome of Liparis tanakae, snailfish: a comprehensive survey of snailfish specific genes.</title>
        <authorList>
            <person name="Kim W."/>
            <person name="Song I."/>
            <person name="Jeong J.-H."/>
            <person name="Kim D."/>
            <person name="Kim S."/>
            <person name="Ryu S."/>
            <person name="Song J.Y."/>
            <person name="Lee S.K."/>
        </authorList>
    </citation>
    <scope>NUCLEOTIDE SEQUENCE [LARGE SCALE GENOMIC DNA]</scope>
    <source>
        <tissue evidence="1">Muscle</tissue>
    </source>
</reference>
<sequence length="63" mass="7069">MKMYAQIKLRDDFTVEEGPLCSVSIGGRHRGAFADRFRTMPESGTVAISTESRGWPVDNMQPH</sequence>
<comment type="caution">
    <text evidence="1">The sequence shown here is derived from an EMBL/GenBank/DDBJ whole genome shotgun (WGS) entry which is preliminary data.</text>
</comment>
<dbReference type="EMBL" id="SRLO01009432">
    <property type="protein sequence ID" value="TNN26817.1"/>
    <property type="molecule type" value="Genomic_DNA"/>
</dbReference>
<keyword evidence="2" id="KW-1185">Reference proteome</keyword>
<gene>
    <name evidence="1" type="ORF">EYF80_063044</name>
</gene>
<accession>A0A4Z2ED31</accession>
<proteinExistence type="predicted"/>
<protein>
    <submittedName>
        <fullName evidence="1">Uncharacterized protein</fullName>
    </submittedName>
</protein>
<name>A0A4Z2ED31_9TELE</name>
<evidence type="ECO:0000313" key="2">
    <source>
        <dbReference type="Proteomes" id="UP000314294"/>
    </source>
</evidence>
<dbReference type="Proteomes" id="UP000314294">
    <property type="component" value="Unassembled WGS sequence"/>
</dbReference>